<dbReference type="CDD" id="cd18004">
    <property type="entry name" value="DEXHc_RAD54"/>
    <property type="match status" value="1"/>
</dbReference>
<dbReference type="EMBL" id="JAEHOE010000090">
    <property type="protein sequence ID" value="KAG2487885.1"/>
    <property type="molecule type" value="Genomic_DNA"/>
</dbReference>
<dbReference type="PANTHER" id="PTHR45629">
    <property type="entry name" value="SNF2/RAD54 FAMILY MEMBER"/>
    <property type="match status" value="1"/>
</dbReference>
<evidence type="ECO:0000313" key="6">
    <source>
        <dbReference type="Proteomes" id="UP000612055"/>
    </source>
</evidence>
<feature type="compositionally biased region" description="Polar residues" evidence="2">
    <location>
        <begin position="35"/>
        <end position="46"/>
    </location>
</feature>
<dbReference type="InterPro" id="IPR050496">
    <property type="entry name" value="SNF2_RAD54_helicase_repair"/>
</dbReference>
<dbReference type="GO" id="GO:0005634">
    <property type="term" value="C:nucleus"/>
    <property type="evidence" value="ECO:0007669"/>
    <property type="project" value="TreeGrafter"/>
</dbReference>
<feature type="region of interest" description="Disordered" evidence="2">
    <location>
        <begin position="87"/>
        <end position="113"/>
    </location>
</feature>
<dbReference type="Pfam" id="PF00271">
    <property type="entry name" value="Helicase_C"/>
    <property type="match status" value="1"/>
</dbReference>
<dbReference type="PROSITE" id="PS51194">
    <property type="entry name" value="HELICASE_CTER"/>
    <property type="match status" value="1"/>
</dbReference>
<dbReference type="GO" id="GO:0015616">
    <property type="term" value="F:DNA translocase activity"/>
    <property type="evidence" value="ECO:0007669"/>
    <property type="project" value="TreeGrafter"/>
</dbReference>
<dbReference type="GO" id="GO:0000724">
    <property type="term" value="P:double-strand break repair via homologous recombination"/>
    <property type="evidence" value="ECO:0007669"/>
    <property type="project" value="TreeGrafter"/>
</dbReference>
<feature type="compositionally biased region" description="Acidic residues" evidence="2">
    <location>
        <begin position="923"/>
        <end position="967"/>
    </location>
</feature>
<accession>A0A836BT30</accession>
<evidence type="ECO:0000313" key="5">
    <source>
        <dbReference type="EMBL" id="KAG2487885.1"/>
    </source>
</evidence>
<organism evidence="5 6">
    <name type="scientific">Edaphochlamys debaryana</name>
    <dbReference type="NCBI Taxonomy" id="47281"/>
    <lineage>
        <taxon>Eukaryota</taxon>
        <taxon>Viridiplantae</taxon>
        <taxon>Chlorophyta</taxon>
        <taxon>core chlorophytes</taxon>
        <taxon>Chlorophyceae</taxon>
        <taxon>CS clade</taxon>
        <taxon>Chlamydomonadales</taxon>
        <taxon>Chlamydomonadales incertae sedis</taxon>
        <taxon>Edaphochlamys</taxon>
    </lineage>
</organism>
<dbReference type="CDD" id="cd18793">
    <property type="entry name" value="SF2_C_SNF"/>
    <property type="match status" value="1"/>
</dbReference>
<dbReference type="SMART" id="SM00490">
    <property type="entry name" value="HELICc"/>
    <property type="match status" value="1"/>
</dbReference>
<evidence type="ECO:0000256" key="1">
    <source>
        <dbReference type="ARBA" id="ARBA00022801"/>
    </source>
</evidence>
<dbReference type="GO" id="GO:0007131">
    <property type="term" value="P:reciprocal meiotic recombination"/>
    <property type="evidence" value="ECO:0007669"/>
    <property type="project" value="TreeGrafter"/>
</dbReference>
<dbReference type="PANTHER" id="PTHR45629:SF7">
    <property type="entry name" value="DNA EXCISION REPAIR PROTEIN ERCC-6-RELATED"/>
    <property type="match status" value="1"/>
</dbReference>
<dbReference type="SUPFAM" id="SSF52540">
    <property type="entry name" value="P-loop containing nucleoside triphosphate hydrolases"/>
    <property type="match status" value="2"/>
</dbReference>
<dbReference type="InterPro" id="IPR000330">
    <property type="entry name" value="SNF2_N"/>
</dbReference>
<keyword evidence="1" id="KW-0378">Hydrolase</keyword>
<dbReference type="Gene3D" id="3.40.50.300">
    <property type="entry name" value="P-loop containing nucleotide triphosphate hydrolases"/>
    <property type="match status" value="1"/>
</dbReference>
<dbReference type="InterPro" id="IPR027417">
    <property type="entry name" value="P-loop_NTPase"/>
</dbReference>
<feature type="compositionally biased region" description="Low complexity" evidence="2">
    <location>
        <begin position="640"/>
        <end position="661"/>
    </location>
</feature>
<feature type="compositionally biased region" description="Low complexity" evidence="2">
    <location>
        <begin position="994"/>
        <end position="1012"/>
    </location>
</feature>
<dbReference type="Proteomes" id="UP000612055">
    <property type="component" value="Unassembled WGS sequence"/>
</dbReference>
<feature type="region of interest" description="Disordered" evidence="2">
    <location>
        <begin position="640"/>
        <end position="669"/>
    </location>
</feature>
<comment type="caution">
    <text evidence="5">The sequence shown here is derived from an EMBL/GenBank/DDBJ whole genome shotgun (WGS) entry which is preliminary data.</text>
</comment>
<feature type="domain" description="Helicase ATP-binding" evidence="3">
    <location>
        <begin position="346"/>
        <end position="517"/>
    </location>
</feature>
<feature type="region of interest" description="Disordered" evidence="2">
    <location>
        <begin position="1"/>
        <end position="46"/>
    </location>
</feature>
<feature type="domain" description="Helicase C-terminal" evidence="4">
    <location>
        <begin position="677"/>
        <end position="841"/>
    </location>
</feature>
<dbReference type="Gene3D" id="1.20.120.850">
    <property type="entry name" value="SWI2/SNF2 ATPases, N-terminal domain"/>
    <property type="match status" value="1"/>
</dbReference>
<dbReference type="InterPro" id="IPR001650">
    <property type="entry name" value="Helicase_C-like"/>
</dbReference>
<feature type="compositionally biased region" description="Low complexity" evidence="2">
    <location>
        <begin position="907"/>
        <end position="922"/>
    </location>
</feature>
<evidence type="ECO:0000259" key="3">
    <source>
        <dbReference type="PROSITE" id="PS51192"/>
    </source>
</evidence>
<dbReference type="OrthoDB" id="413460at2759"/>
<dbReference type="InterPro" id="IPR049730">
    <property type="entry name" value="SNF2/RAD54-like_C"/>
</dbReference>
<dbReference type="FunFam" id="3.40.50.10810:FF:000020">
    <property type="entry name" value="DNA repair and recombination protein RAD54B"/>
    <property type="match status" value="1"/>
</dbReference>
<dbReference type="InterPro" id="IPR014001">
    <property type="entry name" value="Helicase_ATP-bd"/>
</dbReference>
<feature type="region of interest" description="Disordered" evidence="2">
    <location>
        <begin position="247"/>
        <end position="285"/>
    </location>
</feature>
<sequence length="1028" mass="106409">MKRGGFVAPRRLGTAGVDTGTASQGPAAGGAANPSDAQSGVPPSTINAVAQPSAAAKLGFRAPLQSIGANSGAGAAGSGAYGGTGAYGGAPSAPSLPSKRPLPAATGLGKPGALAKAPRTSAAAAPAAASVGAAPTAAAAGTGSSGTGMTEVYCVLYTKKALLEKKKASKKFADGVLTVFSDGTAQLYEQSGKAVTKGRFKTFGTMEAADKIFELGNWHIEVDKQVCLDDYKSGACFMDRCSTSAPEAAAAPASPKKTLNQPFKRHAPVGGAAGGAGSAPPAAAQGLYDPRAPGAVVVNTIQWKGGQGKLRDGKPVTPVVVDPFLGRHLRPHQEEGVRFMYEATMGLRTPDKTGCILADEMGLGKTLQVITLVWTLLRQGPEGKPVARKVLVVTPASLVDNWGREVKKWLGSERLTALCLQQSNKWPKQAILEFKHSPNDRLMVTSYETLRTHAKDLAGCFDLLVCDEGHRLKSVGGNKTIDALLALGCPRRILLTGTPVQNDLAEFYALLSFVVPDALGTAAAFNRVYGLPITRSQEGTATTEEKELGAARASDLQAKVAAFMLRRTQALLAKHLPPLASLTLFCRPSERQLALFAAVLRCKLATALLTGGGGGGENSLAVITALRKVANHPDLMLTGSAEADGEGAPAASSGALPSFGGQFSPTGTREASGKMAVLGTLLTCIAARRERCVVVSTSTAALDAIHRLVAAPLGLEVVRIDGDTSVDNRQLVVDAFNKMGKGQVFLLSTRAGGAGLNLVGASHLVLYDSDWNPAMDQQAMARIWRDGQTKPCFVYRLLTTGTIEEKIYQRQLQKADLASATMAVGAGGGRGGGKFSREELRQLFSLQLHTACDTRDMLAAKVAGLRWIEPDAVPRDDSPLAAAAACGLVSCINQVVDPSAAAPAAADAGAAETAEAAEAAAQQEEDQTPGVEGEGDAAPEEDEDEAQEAGDDDMRDEEQAPQEEEAGEQAGGQEADGDDEDEEVVVRGRRRRGGAMQQQAGPGAAASAGPGAIEAIDDVSALEDLEDF</sequence>
<dbReference type="GO" id="GO:0016787">
    <property type="term" value="F:hydrolase activity"/>
    <property type="evidence" value="ECO:0007669"/>
    <property type="project" value="UniProtKB-KW"/>
</dbReference>
<dbReference type="InterPro" id="IPR038718">
    <property type="entry name" value="SNF2-like_sf"/>
</dbReference>
<proteinExistence type="predicted"/>
<dbReference type="GO" id="GO:0005524">
    <property type="term" value="F:ATP binding"/>
    <property type="evidence" value="ECO:0007669"/>
    <property type="project" value="InterPro"/>
</dbReference>
<dbReference type="Pfam" id="PF00176">
    <property type="entry name" value="SNF2-rel_dom"/>
    <property type="match status" value="1"/>
</dbReference>
<dbReference type="SMART" id="SM00487">
    <property type="entry name" value="DEXDc"/>
    <property type="match status" value="1"/>
</dbReference>
<feature type="region of interest" description="Disordered" evidence="2">
    <location>
        <begin position="907"/>
        <end position="1012"/>
    </location>
</feature>
<protein>
    <submittedName>
        <fullName evidence="5">Uncharacterized protein</fullName>
    </submittedName>
</protein>
<dbReference type="PROSITE" id="PS51192">
    <property type="entry name" value="HELICASE_ATP_BIND_1"/>
    <property type="match status" value="1"/>
</dbReference>
<gene>
    <name evidence="5" type="ORF">HYH03_013467</name>
</gene>
<dbReference type="Gene3D" id="3.40.50.10810">
    <property type="entry name" value="Tandem AAA-ATPase domain"/>
    <property type="match status" value="1"/>
</dbReference>
<evidence type="ECO:0000256" key="2">
    <source>
        <dbReference type="SAM" id="MobiDB-lite"/>
    </source>
</evidence>
<keyword evidence="6" id="KW-1185">Reference proteome</keyword>
<name>A0A836BT30_9CHLO</name>
<reference evidence="5" key="1">
    <citation type="journal article" date="2020" name="bioRxiv">
        <title>Comparative genomics of Chlamydomonas.</title>
        <authorList>
            <person name="Craig R.J."/>
            <person name="Hasan A.R."/>
            <person name="Ness R.W."/>
            <person name="Keightley P.D."/>
        </authorList>
    </citation>
    <scope>NUCLEOTIDE SEQUENCE</scope>
    <source>
        <strain evidence="5">CCAP 11/70</strain>
    </source>
</reference>
<evidence type="ECO:0000259" key="4">
    <source>
        <dbReference type="PROSITE" id="PS51194"/>
    </source>
</evidence>
<dbReference type="AlphaFoldDB" id="A0A836BT30"/>